<accession>A0A532V2B5</accession>
<organism evidence="2 3">
    <name type="scientific">candidate division TA06 bacterium B3_TA06</name>
    <dbReference type="NCBI Taxonomy" id="2012487"/>
    <lineage>
        <taxon>Bacteria</taxon>
        <taxon>Bacteria division TA06</taxon>
    </lineage>
</organism>
<feature type="chain" id="PRO_5022228321" description="Outer membrane protein beta-barrel domain-containing protein" evidence="1">
    <location>
        <begin position="26"/>
        <end position="309"/>
    </location>
</feature>
<protein>
    <recommendedName>
        <fullName evidence="4">Outer membrane protein beta-barrel domain-containing protein</fullName>
    </recommendedName>
</protein>
<gene>
    <name evidence="2" type="ORF">CEE36_08530</name>
</gene>
<evidence type="ECO:0000313" key="3">
    <source>
        <dbReference type="Proteomes" id="UP000317778"/>
    </source>
</evidence>
<dbReference type="Proteomes" id="UP000317778">
    <property type="component" value="Unassembled WGS sequence"/>
</dbReference>
<evidence type="ECO:0000256" key="1">
    <source>
        <dbReference type="SAM" id="SignalP"/>
    </source>
</evidence>
<sequence>MKMKKLCLTAFVVFMSISIPSSVLYARKPSRVEEQLRVAEANELQLLISMDGEMLFGRITKIVADYVHFETDGDTTIIFIPQIKEVREVTSDNIKNGRYWFPNPNATRLYLCPTARLLRKGQGYVAAYYILAPLVAYAVTDNFTIAGGASFLTAVNFGGAYLLPKVGVALGEYVSLSAGAVAAQGFGQEGFNPTLLLGYGVGTFGRPDVSISVGAGYGVSRLYTQGPEEKTMFYSTPGFMLGGELRVTRKIALVTENYFIREWGNYRPVISYGMRFFGETFSLEGAFIYTKDLIDEFLGFPFASIVYNF</sequence>
<reference evidence="2 3" key="1">
    <citation type="submission" date="2017-06" db="EMBL/GenBank/DDBJ databases">
        <title>Novel microbial phyla capable of carbon fixation and sulfur reduction in deep-sea sediments.</title>
        <authorList>
            <person name="Huang J."/>
            <person name="Baker B."/>
            <person name="Wang Y."/>
        </authorList>
    </citation>
    <scope>NUCLEOTIDE SEQUENCE [LARGE SCALE GENOMIC DNA]</scope>
    <source>
        <strain evidence="2">B3_TA06</strain>
    </source>
</reference>
<name>A0A532V2B5_UNCT6</name>
<keyword evidence="1" id="KW-0732">Signal</keyword>
<dbReference type="AlphaFoldDB" id="A0A532V2B5"/>
<evidence type="ECO:0000313" key="2">
    <source>
        <dbReference type="EMBL" id="TKJ41351.1"/>
    </source>
</evidence>
<dbReference type="EMBL" id="NJBO01000014">
    <property type="protein sequence ID" value="TKJ41351.1"/>
    <property type="molecule type" value="Genomic_DNA"/>
</dbReference>
<feature type="signal peptide" evidence="1">
    <location>
        <begin position="1"/>
        <end position="25"/>
    </location>
</feature>
<evidence type="ECO:0008006" key="4">
    <source>
        <dbReference type="Google" id="ProtNLM"/>
    </source>
</evidence>
<proteinExistence type="predicted"/>
<comment type="caution">
    <text evidence="2">The sequence shown here is derived from an EMBL/GenBank/DDBJ whole genome shotgun (WGS) entry which is preliminary data.</text>
</comment>